<gene>
    <name evidence="7" type="ORF">PFX98_22000</name>
</gene>
<reference evidence="7" key="1">
    <citation type="submission" date="2023-01" db="EMBL/GenBank/DDBJ databases">
        <title>Whole genome sequence of Paucibacter sp. S2-9 isolated from pond sediment.</title>
        <authorList>
            <person name="Jung J.Y."/>
        </authorList>
    </citation>
    <scope>NUCLEOTIDE SEQUENCE</scope>
    <source>
        <strain evidence="7">S2-9</strain>
    </source>
</reference>
<dbReference type="Gene3D" id="1.25.40.10">
    <property type="entry name" value="Tetratricopeptide repeat domain"/>
    <property type="match status" value="1"/>
</dbReference>
<dbReference type="KEGG" id="pais:PFX98_22000"/>
<dbReference type="InterPro" id="IPR056413">
    <property type="entry name" value="TPR_CcmH_CycH"/>
</dbReference>
<evidence type="ECO:0000256" key="2">
    <source>
        <dbReference type="ARBA" id="ARBA00022748"/>
    </source>
</evidence>
<keyword evidence="5" id="KW-1133">Transmembrane helix</keyword>
<dbReference type="InterPro" id="IPR011990">
    <property type="entry name" value="TPR-like_helical_dom_sf"/>
</dbReference>
<dbReference type="PANTHER" id="PTHR47870">
    <property type="entry name" value="CYTOCHROME C-TYPE BIOGENESIS PROTEIN CCMH"/>
    <property type="match status" value="1"/>
</dbReference>
<dbReference type="GO" id="GO:0017004">
    <property type="term" value="P:cytochrome complex assembly"/>
    <property type="evidence" value="ECO:0007669"/>
    <property type="project" value="UniProtKB-KW"/>
</dbReference>
<dbReference type="InterPro" id="IPR051263">
    <property type="entry name" value="C-type_cytochrome_biogenesis"/>
</dbReference>
<dbReference type="AlphaFoldDB" id="A0AA95NAQ5"/>
<keyword evidence="5" id="KW-0472">Membrane</keyword>
<feature type="transmembrane region" description="Helical" evidence="5">
    <location>
        <begin position="61"/>
        <end position="80"/>
    </location>
</feature>
<dbReference type="InterPro" id="IPR019734">
    <property type="entry name" value="TPR_rpt"/>
</dbReference>
<organism evidence="7 8">
    <name type="scientific">Paucibacter sediminis</name>
    <dbReference type="NCBI Taxonomy" id="3019553"/>
    <lineage>
        <taxon>Bacteria</taxon>
        <taxon>Pseudomonadati</taxon>
        <taxon>Pseudomonadota</taxon>
        <taxon>Betaproteobacteria</taxon>
        <taxon>Burkholderiales</taxon>
        <taxon>Sphaerotilaceae</taxon>
        <taxon>Roseateles</taxon>
    </lineage>
</organism>
<keyword evidence="1" id="KW-0677">Repeat</keyword>
<name>A0AA95NAQ5_9BURK</name>
<dbReference type="SMART" id="SM00028">
    <property type="entry name" value="TPR"/>
    <property type="match status" value="1"/>
</dbReference>
<evidence type="ECO:0000259" key="6">
    <source>
        <dbReference type="Pfam" id="PF23914"/>
    </source>
</evidence>
<evidence type="ECO:0000256" key="1">
    <source>
        <dbReference type="ARBA" id="ARBA00022737"/>
    </source>
</evidence>
<evidence type="ECO:0000313" key="7">
    <source>
        <dbReference type="EMBL" id="WIT11532.1"/>
    </source>
</evidence>
<evidence type="ECO:0000256" key="4">
    <source>
        <dbReference type="PROSITE-ProRule" id="PRU00339"/>
    </source>
</evidence>
<feature type="domain" description="Cytochrome c-type biogenesis protein H TPR" evidence="6">
    <location>
        <begin position="106"/>
        <end position="177"/>
    </location>
</feature>
<accession>A0AA95NAQ5</accession>
<keyword evidence="5" id="KW-0812">Transmembrane</keyword>
<dbReference type="SUPFAM" id="SSF48452">
    <property type="entry name" value="TPR-like"/>
    <property type="match status" value="1"/>
</dbReference>
<dbReference type="Proteomes" id="UP001177769">
    <property type="component" value="Chromosome"/>
</dbReference>
<keyword evidence="2" id="KW-0201">Cytochrome c-type biogenesis</keyword>
<feature type="repeat" description="TPR" evidence="4">
    <location>
        <begin position="130"/>
        <end position="163"/>
    </location>
</feature>
<sequence length="185" mass="18526">MTDNIANTTTQLQQLDALAQAGVLSASAHQAARSALEQAMLGALLGQTPAQSRRAGLATRWLWGLAGAGLLGAAALAYALTTLDGGGPAPAPSAAAPGTPASAPHALGDQQMLAMVQGLAERLRARPDDAAGWAMLARSYATLGRHAEALPAYVKALALSPDDAGLKADYAAALTRQAALGGAKP</sequence>
<proteinExistence type="predicted"/>
<dbReference type="PROSITE" id="PS50005">
    <property type="entry name" value="TPR"/>
    <property type="match status" value="1"/>
</dbReference>
<evidence type="ECO:0000256" key="3">
    <source>
        <dbReference type="ARBA" id="ARBA00022803"/>
    </source>
</evidence>
<evidence type="ECO:0000256" key="5">
    <source>
        <dbReference type="SAM" id="Phobius"/>
    </source>
</evidence>
<dbReference type="EMBL" id="CP116346">
    <property type="protein sequence ID" value="WIT11532.1"/>
    <property type="molecule type" value="Genomic_DNA"/>
</dbReference>
<evidence type="ECO:0000313" key="8">
    <source>
        <dbReference type="Proteomes" id="UP001177769"/>
    </source>
</evidence>
<keyword evidence="3 4" id="KW-0802">TPR repeat</keyword>
<protein>
    <submittedName>
        <fullName evidence="7">Tetratricopeptide repeat protein</fullName>
    </submittedName>
</protein>
<dbReference type="PANTHER" id="PTHR47870:SF1">
    <property type="entry name" value="CYTOCHROME C-TYPE BIOGENESIS PROTEIN CCMH"/>
    <property type="match status" value="1"/>
</dbReference>
<dbReference type="RefSeq" id="WP_285232613.1">
    <property type="nucleotide sequence ID" value="NZ_CP116346.1"/>
</dbReference>
<dbReference type="Pfam" id="PF23914">
    <property type="entry name" value="TPR_CcmH_CycH"/>
    <property type="match status" value="1"/>
</dbReference>
<keyword evidence="8" id="KW-1185">Reference proteome</keyword>